<organism evidence="2 3">
    <name type="scientific">Speluncibacter jeojiensis</name>
    <dbReference type="NCBI Taxonomy" id="2710754"/>
    <lineage>
        <taxon>Bacteria</taxon>
        <taxon>Bacillati</taxon>
        <taxon>Actinomycetota</taxon>
        <taxon>Actinomycetes</taxon>
        <taxon>Mycobacteriales</taxon>
        <taxon>Speluncibacteraceae</taxon>
        <taxon>Speluncibacter</taxon>
    </lineage>
</organism>
<protein>
    <recommendedName>
        <fullName evidence="4">Secreted protein</fullName>
    </recommendedName>
</protein>
<keyword evidence="3" id="KW-1185">Reference proteome</keyword>
<evidence type="ECO:0000313" key="2">
    <source>
        <dbReference type="EMBL" id="MDG3013616.1"/>
    </source>
</evidence>
<evidence type="ECO:0008006" key="4">
    <source>
        <dbReference type="Google" id="ProtNLM"/>
    </source>
</evidence>
<accession>A0A9X4LXW2</accession>
<evidence type="ECO:0000313" key="3">
    <source>
        <dbReference type="Proteomes" id="UP001152755"/>
    </source>
</evidence>
<keyword evidence="1" id="KW-0732">Signal</keyword>
<feature type="chain" id="PRO_5040780078" description="Secreted protein" evidence="1">
    <location>
        <begin position="27"/>
        <end position="143"/>
    </location>
</feature>
<comment type="caution">
    <text evidence="2">The sequence shown here is derived from an EMBL/GenBank/DDBJ whole genome shotgun (WGS) entry which is preliminary data.</text>
</comment>
<proteinExistence type="predicted"/>
<dbReference type="Proteomes" id="UP001152755">
    <property type="component" value="Unassembled WGS sequence"/>
</dbReference>
<dbReference type="RefSeq" id="WP_277834624.1">
    <property type="nucleotide sequence ID" value="NZ_JAAIVF010000006.1"/>
</dbReference>
<dbReference type="EMBL" id="JANRHA010000001">
    <property type="protein sequence ID" value="MDG3013616.1"/>
    <property type="molecule type" value="Genomic_DNA"/>
</dbReference>
<evidence type="ECO:0000256" key="1">
    <source>
        <dbReference type="SAM" id="SignalP"/>
    </source>
</evidence>
<name>A0A9X4LXW2_9ACTN</name>
<feature type="signal peptide" evidence="1">
    <location>
        <begin position="1"/>
        <end position="26"/>
    </location>
</feature>
<gene>
    <name evidence="2" type="ORF">NVS88_03470</name>
</gene>
<dbReference type="AlphaFoldDB" id="A0A9X4LXW2"/>
<sequence>MRRTTSVTVRAASALLTVAAATAVCAAPAAATALSDTPGRAPALMNECGMGPLATEPAEVMLTCADANDYVDGIVWGLWSADRAVGLGTEHYNQCEPNCAAGTWASRPALIYLDRPAPVPNTPDARFSHSVVATIDGLTSYRP</sequence>
<reference evidence="2" key="1">
    <citation type="submission" date="2022-08" db="EMBL/GenBank/DDBJ databases">
        <title>Genome analysis of Corynebacteriales strain.</title>
        <authorList>
            <person name="Lee S.D."/>
        </authorList>
    </citation>
    <scope>NUCLEOTIDE SEQUENCE</scope>
    <source>
        <strain evidence="2">D3-21</strain>
    </source>
</reference>